<comment type="caution">
    <text evidence="5">The sequence shown here is derived from an EMBL/GenBank/DDBJ whole genome shotgun (WGS) entry which is preliminary data.</text>
</comment>
<dbReference type="Gene3D" id="3.40.50.1820">
    <property type="entry name" value="alpha/beta hydrolase"/>
    <property type="match status" value="1"/>
</dbReference>
<dbReference type="Proteomes" id="UP001448207">
    <property type="component" value="Unassembled WGS sequence"/>
</dbReference>
<organism evidence="5 6">
    <name type="scientific">Phycomyces blakesleeanus</name>
    <dbReference type="NCBI Taxonomy" id="4837"/>
    <lineage>
        <taxon>Eukaryota</taxon>
        <taxon>Fungi</taxon>
        <taxon>Fungi incertae sedis</taxon>
        <taxon>Mucoromycota</taxon>
        <taxon>Mucoromycotina</taxon>
        <taxon>Mucoromycetes</taxon>
        <taxon>Mucorales</taxon>
        <taxon>Phycomycetaceae</taxon>
        <taxon>Phycomyces</taxon>
    </lineage>
</organism>
<dbReference type="PANTHER" id="PTHR11802">
    <property type="entry name" value="SERINE PROTEASE FAMILY S10 SERINE CARBOXYPEPTIDASE"/>
    <property type="match status" value="1"/>
</dbReference>
<keyword evidence="4" id="KW-0732">Signal</keyword>
<evidence type="ECO:0000256" key="4">
    <source>
        <dbReference type="SAM" id="SignalP"/>
    </source>
</evidence>
<dbReference type="SUPFAM" id="SSF53474">
    <property type="entry name" value="alpha/beta-Hydrolases"/>
    <property type="match status" value="1"/>
</dbReference>
<keyword evidence="3" id="KW-0325">Glycoprotein</keyword>
<dbReference type="EMBL" id="JBCLYO010000001">
    <property type="protein sequence ID" value="KAL0096060.1"/>
    <property type="molecule type" value="Genomic_DNA"/>
</dbReference>
<feature type="signal peptide" evidence="4">
    <location>
        <begin position="1"/>
        <end position="27"/>
    </location>
</feature>
<dbReference type="PROSITE" id="PS00560">
    <property type="entry name" value="CARBOXYPEPT_SER_HIS"/>
    <property type="match status" value="1"/>
</dbReference>
<sequence length="468" mass="51343">MTKIFTPVSRLYLTVLAICLGPLMTLAAPTESIIGTSHRFVSKINIGNSLVFSKPKYCDTQVVQYSGYLNVGTNDNYFFWFFESRTNPSTSPLTVWLNGGPGCSSMVGLFQELGPCRVDSTGTKDSYNPSSWNQVSNVLFFDQPAAVGFSYGSDQVYSTDNAAVVAYKFLQLFYEAFPVYSTLPLHFFGESYGGHYIPSFANYIIEQNKAIAASSSSQSKIIPLKSIGVGNGWTSPLIQHKYSVTMACNSTYGSVLSKSDCTTMTNNYPKCATLTQKCYDTGSNSDCISANNYCTRSVQYIYQNSGKSVYDVRHSDSTDDVPEDYLNFLADSTVMANIGAKSDYVECSDSSYQHISSTGDSSRDFAPDVANLLNSGVRVLIYAGDADYICNWYGNYAWSSQLSFNGSSSYQALSLKPWTVNGKEVGQAQSGSKLSFVRIYGAGHEVPYYQPVASLGMFTTWINGQPFN</sequence>
<dbReference type="InterPro" id="IPR029058">
    <property type="entry name" value="AB_hydrolase_fold"/>
</dbReference>
<evidence type="ECO:0000256" key="1">
    <source>
        <dbReference type="ARBA" id="ARBA00009431"/>
    </source>
</evidence>
<evidence type="ECO:0000313" key="6">
    <source>
        <dbReference type="Proteomes" id="UP001448207"/>
    </source>
</evidence>
<dbReference type="InterPro" id="IPR001563">
    <property type="entry name" value="Peptidase_S10"/>
</dbReference>
<comment type="similarity">
    <text evidence="1">Belongs to the peptidase S10 family.</text>
</comment>
<dbReference type="Pfam" id="PF00450">
    <property type="entry name" value="Peptidase_S10"/>
    <property type="match status" value="1"/>
</dbReference>
<proteinExistence type="inferred from homology"/>
<keyword evidence="2" id="KW-0645">Protease</keyword>
<reference evidence="5 6" key="1">
    <citation type="submission" date="2024-04" db="EMBL/GenBank/DDBJ databases">
        <title>Symmetric and asymmetric DNA N6-adenine methylation regulates different biological responses in Mucorales.</title>
        <authorList>
            <consortium name="Lawrence Berkeley National Laboratory"/>
            <person name="Lax C."/>
            <person name="Mondo S.J."/>
            <person name="Osorio-Concepcion M."/>
            <person name="Muszewska A."/>
            <person name="Corrochano-Luque M."/>
            <person name="Gutierrez G."/>
            <person name="Riley R."/>
            <person name="Lipzen A."/>
            <person name="Guo J."/>
            <person name="Hundley H."/>
            <person name="Amirebrahimi M."/>
            <person name="Ng V."/>
            <person name="Lorenzo-Gutierrez D."/>
            <person name="Binder U."/>
            <person name="Yang J."/>
            <person name="Song Y."/>
            <person name="Canovas D."/>
            <person name="Navarro E."/>
            <person name="Freitag M."/>
            <person name="Gabaldon T."/>
            <person name="Grigoriev I.V."/>
            <person name="Corrochano L.M."/>
            <person name="Nicolas F.E."/>
            <person name="Garre V."/>
        </authorList>
    </citation>
    <scope>NUCLEOTIDE SEQUENCE [LARGE SCALE GENOMIC DNA]</scope>
    <source>
        <strain evidence="5 6">L51</strain>
    </source>
</reference>
<gene>
    <name evidence="5" type="ORF">J3Q64DRAFT_1816615</name>
</gene>
<feature type="chain" id="PRO_5046462811" evidence="4">
    <location>
        <begin position="28"/>
        <end position="468"/>
    </location>
</feature>
<keyword evidence="2" id="KW-0378">Hydrolase</keyword>
<name>A0ABR3BB27_PHYBL</name>
<evidence type="ECO:0000313" key="5">
    <source>
        <dbReference type="EMBL" id="KAL0096060.1"/>
    </source>
</evidence>
<dbReference type="Gene3D" id="1.10.287.410">
    <property type="match status" value="1"/>
</dbReference>
<keyword evidence="6" id="KW-1185">Reference proteome</keyword>
<protein>
    <submittedName>
        <fullName evidence="5">Prepro-carboxypeptidase Z</fullName>
    </submittedName>
</protein>
<evidence type="ECO:0000256" key="2">
    <source>
        <dbReference type="ARBA" id="ARBA00022645"/>
    </source>
</evidence>
<evidence type="ECO:0000256" key="3">
    <source>
        <dbReference type="ARBA" id="ARBA00023180"/>
    </source>
</evidence>
<dbReference type="PRINTS" id="PR00724">
    <property type="entry name" value="CRBOXYPTASEC"/>
</dbReference>
<dbReference type="PANTHER" id="PTHR11802:SF64">
    <property type="entry name" value="CARBOXYPEPTIDASE"/>
    <property type="match status" value="1"/>
</dbReference>
<dbReference type="InterPro" id="IPR033124">
    <property type="entry name" value="Ser_caboxypep_his_AS"/>
</dbReference>
<accession>A0ABR3BB27</accession>
<keyword evidence="2" id="KW-0121">Carboxypeptidase</keyword>